<dbReference type="Pfam" id="PF02686">
    <property type="entry name" value="GatC"/>
    <property type="match status" value="1"/>
</dbReference>
<evidence type="ECO:0000313" key="3">
    <source>
        <dbReference type="Proteomes" id="UP001165121"/>
    </source>
</evidence>
<dbReference type="GO" id="GO:0006450">
    <property type="term" value="P:regulation of translational fidelity"/>
    <property type="evidence" value="ECO:0007669"/>
    <property type="project" value="InterPro"/>
</dbReference>
<dbReference type="InterPro" id="IPR003837">
    <property type="entry name" value="GatC"/>
</dbReference>
<keyword evidence="3" id="KW-1185">Reference proteome</keyword>
<feature type="signal peptide" evidence="1">
    <location>
        <begin position="1"/>
        <end position="20"/>
    </location>
</feature>
<dbReference type="InterPro" id="IPR036113">
    <property type="entry name" value="Asp/Glu-ADT_sf_sub_c"/>
</dbReference>
<comment type="caution">
    <text evidence="2">The sequence shown here is derived from an EMBL/GenBank/DDBJ whole genome shotgun (WGS) entry which is preliminary data.</text>
</comment>
<accession>A0A9W6X7S8</accession>
<dbReference type="Proteomes" id="UP001165121">
    <property type="component" value="Unassembled WGS sequence"/>
</dbReference>
<evidence type="ECO:0000313" key="2">
    <source>
        <dbReference type="EMBL" id="GMF33251.1"/>
    </source>
</evidence>
<dbReference type="OrthoDB" id="5394539at2759"/>
<proteinExistence type="predicted"/>
<keyword evidence="1" id="KW-0732">Signal</keyword>
<evidence type="ECO:0000256" key="1">
    <source>
        <dbReference type="SAM" id="SignalP"/>
    </source>
</evidence>
<dbReference type="AlphaFoldDB" id="A0A9W6X7S8"/>
<name>A0A9W6X7S8_9STRA</name>
<gene>
    <name evidence="2" type="ORF">Pfra01_000818000</name>
</gene>
<dbReference type="SUPFAM" id="SSF141000">
    <property type="entry name" value="Glu-tRNAGln amidotransferase C subunit"/>
    <property type="match status" value="1"/>
</dbReference>
<dbReference type="EMBL" id="BSXT01000731">
    <property type="protein sequence ID" value="GMF33251.1"/>
    <property type="molecule type" value="Genomic_DNA"/>
</dbReference>
<organism evidence="2 3">
    <name type="scientific">Phytophthora fragariaefolia</name>
    <dbReference type="NCBI Taxonomy" id="1490495"/>
    <lineage>
        <taxon>Eukaryota</taxon>
        <taxon>Sar</taxon>
        <taxon>Stramenopiles</taxon>
        <taxon>Oomycota</taxon>
        <taxon>Peronosporomycetes</taxon>
        <taxon>Peronosporales</taxon>
        <taxon>Peronosporaceae</taxon>
        <taxon>Phytophthora</taxon>
    </lineage>
</organism>
<sequence length="142" mass="15170">MAVQWLDANGSVVLLLAAAAQLRELAELCHLHVEDEKLPELLKGVESIIQCTKTIQAMTLNKNIDDVYAKSDFDAGTRGSGCAASSRVGNGYSGMCGLLLVADVVAPLREDVVTEGDCVEKVLANAAQKSGYYFKVPKVLQD</sequence>
<reference evidence="2" key="1">
    <citation type="submission" date="2023-04" db="EMBL/GenBank/DDBJ databases">
        <title>Phytophthora fragariaefolia NBRC 109709.</title>
        <authorList>
            <person name="Ichikawa N."/>
            <person name="Sato H."/>
            <person name="Tonouchi N."/>
        </authorList>
    </citation>
    <scope>NUCLEOTIDE SEQUENCE</scope>
    <source>
        <strain evidence="2">NBRC 109709</strain>
    </source>
</reference>
<feature type="chain" id="PRO_5040918153" evidence="1">
    <location>
        <begin position="21"/>
        <end position="142"/>
    </location>
</feature>
<protein>
    <submittedName>
        <fullName evidence="2">Unnamed protein product</fullName>
    </submittedName>
</protein>